<proteinExistence type="predicted"/>
<accession>A0A2I1DIU4</accession>
<feature type="region of interest" description="Disordered" evidence="1">
    <location>
        <begin position="1"/>
        <end position="32"/>
    </location>
</feature>
<name>A0A2I1DIU4_9PROT</name>
<evidence type="ECO:0000256" key="1">
    <source>
        <dbReference type="SAM" id="MobiDB-lite"/>
    </source>
</evidence>
<dbReference type="RefSeq" id="WP_101538794.1">
    <property type="nucleotide sequence ID" value="NZ_MXAV01000051.1"/>
</dbReference>
<feature type="region of interest" description="Disordered" evidence="1">
    <location>
        <begin position="146"/>
        <end position="167"/>
    </location>
</feature>
<evidence type="ECO:0000313" key="2">
    <source>
        <dbReference type="EMBL" id="PKY09775.1"/>
    </source>
</evidence>
<reference evidence="2 3" key="1">
    <citation type="submission" date="2017-03" db="EMBL/GenBank/DDBJ databases">
        <title>Draft genime sequence of the acidophilic sulfur-oxidizing bacterium Acidithiobacillus sp. SH, isolated from seawater.</title>
        <authorList>
            <person name="Sharmin S."/>
            <person name="Tokuhisa M."/>
            <person name="Kanao T."/>
            <person name="Kamimura K."/>
        </authorList>
    </citation>
    <scope>NUCLEOTIDE SEQUENCE [LARGE SCALE GENOMIC DNA]</scope>
    <source>
        <strain evidence="2 3">SH</strain>
    </source>
</reference>
<organism evidence="2 3">
    <name type="scientific">Acidithiobacillus marinus</name>
    <dbReference type="NCBI Taxonomy" id="187490"/>
    <lineage>
        <taxon>Bacteria</taxon>
        <taxon>Pseudomonadati</taxon>
        <taxon>Pseudomonadota</taxon>
        <taxon>Acidithiobacillia</taxon>
        <taxon>Acidithiobacillales</taxon>
        <taxon>Acidithiobacillaceae</taxon>
        <taxon>Acidithiobacillus</taxon>
    </lineage>
</organism>
<dbReference type="Proteomes" id="UP000234329">
    <property type="component" value="Unassembled WGS sequence"/>
</dbReference>
<comment type="caution">
    <text evidence="2">The sequence shown here is derived from an EMBL/GenBank/DDBJ whole genome shotgun (WGS) entry which is preliminary data.</text>
</comment>
<sequence length="167" mass="18590">MANEENTQSESVSTTTQKGNKGGKRPTRAPIRNANYVETADGRKKVAIEEFEARILAGRKIDVTVLNPLTHAVGSMLMPADRALQRITEDLAMTSSKENRAKYRQVIADFEDAQSDFMQAVYKVIEESGMEISQFIQRRIRRADGIADTSENTEASTDKPVKTVQPL</sequence>
<dbReference type="InParanoid" id="A0A2I1DIU4"/>
<feature type="compositionally biased region" description="Polar residues" evidence="1">
    <location>
        <begin position="1"/>
        <end position="19"/>
    </location>
</feature>
<evidence type="ECO:0000313" key="3">
    <source>
        <dbReference type="Proteomes" id="UP000234329"/>
    </source>
</evidence>
<protein>
    <submittedName>
        <fullName evidence="2">Uncharacterized protein</fullName>
    </submittedName>
</protein>
<dbReference type="AlphaFoldDB" id="A0A2I1DIU4"/>
<dbReference type="EMBL" id="MXAV01000051">
    <property type="protein sequence ID" value="PKY09775.1"/>
    <property type="molecule type" value="Genomic_DNA"/>
</dbReference>
<keyword evidence="3" id="KW-1185">Reference proteome</keyword>
<dbReference type="OrthoDB" id="9960705at2"/>
<gene>
    <name evidence="2" type="ORF">B1757_13320</name>
</gene>